<sequence>MEMAGAIVMNRSDKRLGTIRNVKATLGPKLDALTIEMSHQRADQAKRTGLCPTVSDLQTQLLTHQAEVTLLRARANNMEDRSRHNNISLTSLLDSAEGHNMDLSLEDLLLHMVREG</sequence>
<keyword evidence="2" id="KW-1185">Reference proteome</keyword>
<dbReference type="EMBL" id="JANPWB010000003">
    <property type="protein sequence ID" value="KAJ1197667.1"/>
    <property type="molecule type" value="Genomic_DNA"/>
</dbReference>
<protein>
    <submittedName>
        <fullName evidence="1">Uncharacterized protein</fullName>
    </submittedName>
</protein>
<gene>
    <name evidence="1" type="ORF">NDU88_001523</name>
</gene>
<dbReference type="AlphaFoldDB" id="A0AAV7VA39"/>
<accession>A0AAV7VA39</accession>
<proteinExistence type="predicted"/>
<dbReference type="Proteomes" id="UP001066276">
    <property type="component" value="Chromosome 2_1"/>
</dbReference>
<evidence type="ECO:0000313" key="2">
    <source>
        <dbReference type="Proteomes" id="UP001066276"/>
    </source>
</evidence>
<organism evidence="1 2">
    <name type="scientific">Pleurodeles waltl</name>
    <name type="common">Iberian ribbed newt</name>
    <dbReference type="NCBI Taxonomy" id="8319"/>
    <lineage>
        <taxon>Eukaryota</taxon>
        <taxon>Metazoa</taxon>
        <taxon>Chordata</taxon>
        <taxon>Craniata</taxon>
        <taxon>Vertebrata</taxon>
        <taxon>Euteleostomi</taxon>
        <taxon>Amphibia</taxon>
        <taxon>Batrachia</taxon>
        <taxon>Caudata</taxon>
        <taxon>Salamandroidea</taxon>
        <taxon>Salamandridae</taxon>
        <taxon>Pleurodelinae</taxon>
        <taxon>Pleurodeles</taxon>
    </lineage>
</organism>
<evidence type="ECO:0000313" key="1">
    <source>
        <dbReference type="EMBL" id="KAJ1197667.1"/>
    </source>
</evidence>
<comment type="caution">
    <text evidence="1">The sequence shown here is derived from an EMBL/GenBank/DDBJ whole genome shotgun (WGS) entry which is preliminary data.</text>
</comment>
<reference evidence="1" key="1">
    <citation type="journal article" date="2022" name="bioRxiv">
        <title>Sequencing and chromosome-scale assembly of the giantPleurodeles waltlgenome.</title>
        <authorList>
            <person name="Brown T."/>
            <person name="Elewa A."/>
            <person name="Iarovenko S."/>
            <person name="Subramanian E."/>
            <person name="Araus A.J."/>
            <person name="Petzold A."/>
            <person name="Susuki M."/>
            <person name="Suzuki K.-i.T."/>
            <person name="Hayashi T."/>
            <person name="Toyoda A."/>
            <person name="Oliveira C."/>
            <person name="Osipova E."/>
            <person name="Leigh N.D."/>
            <person name="Simon A."/>
            <person name="Yun M.H."/>
        </authorList>
    </citation>
    <scope>NUCLEOTIDE SEQUENCE</scope>
    <source>
        <strain evidence="1">20211129_DDA</strain>
        <tissue evidence="1">Liver</tissue>
    </source>
</reference>
<name>A0AAV7VA39_PLEWA</name>